<dbReference type="Pfam" id="PF00503">
    <property type="entry name" value="G-alpha"/>
    <property type="match status" value="1"/>
</dbReference>
<feature type="compositionally biased region" description="Polar residues" evidence="7">
    <location>
        <begin position="93"/>
        <end position="104"/>
    </location>
</feature>
<evidence type="ECO:0000256" key="3">
    <source>
        <dbReference type="ARBA" id="ARBA00023134"/>
    </source>
</evidence>
<evidence type="ECO:0000256" key="2">
    <source>
        <dbReference type="ARBA" id="ARBA00022741"/>
    </source>
</evidence>
<keyword evidence="4" id="KW-0807">Transducer</keyword>
<evidence type="ECO:0000256" key="4">
    <source>
        <dbReference type="ARBA" id="ARBA00023224"/>
    </source>
</evidence>
<evidence type="ECO:0008006" key="10">
    <source>
        <dbReference type="Google" id="ProtNLM"/>
    </source>
</evidence>
<dbReference type="GO" id="GO:0000750">
    <property type="term" value="P:pheromone-dependent signal transduction involved in conjugation with cellular fusion"/>
    <property type="evidence" value="ECO:0007669"/>
    <property type="project" value="TreeGrafter"/>
</dbReference>
<dbReference type="FunFam" id="3.40.50.300:FF:000720">
    <property type="entry name" value="Guanine nucleotide-binding protein G(k) subunit alpha"/>
    <property type="match status" value="1"/>
</dbReference>
<keyword evidence="3 5" id="KW-0342">GTP-binding</keyword>
<dbReference type="SUPFAM" id="SSF52540">
    <property type="entry name" value="P-loop containing nucleoside triphosphate hydrolases"/>
    <property type="match status" value="2"/>
</dbReference>
<dbReference type="PANTHER" id="PTHR10218">
    <property type="entry name" value="GTP-BINDING PROTEIN ALPHA SUBUNIT"/>
    <property type="match status" value="1"/>
</dbReference>
<dbReference type="GO" id="GO:0005834">
    <property type="term" value="C:heterotrimeric G-protein complex"/>
    <property type="evidence" value="ECO:0007669"/>
    <property type="project" value="TreeGrafter"/>
</dbReference>
<name>A0AAN7V550_9PEZI</name>
<feature type="compositionally biased region" description="Polar residues" evidence="7">
    <location>
        <begin position="124"/>
        <end position="138"/>
    </location>
</feature>
<evidence type="ECO:0000313" key="9">
    <source>
        <dbReference type="Proteomes" id="UP001305414"/>
    </source>
</evidence>
<evidence type="ECO:0000256" key="1">
    <source>
        <dbReference type="ARBA" id="ARBA00022723"/>
    </source>
</evidence>
<dbReference type="GO" id="GO:0003924">
    <property type="term" value="F:GTPase activity"/>
    <property type="evidence" value="ECO:0007669"/>
    <property type="project" value="InterPro"/>
</dbReference>
<comment type="caution">
    <text evidence="8">The sequence shown here is derived from an EMBL/GenBank/DDBJ whole genome shotgun (WGS) entry which is preliminary data.</text>
</comment>
<keyword evidence="1 6" id="KW-0479">Metal-binding</keyword>
<dbReference type="Gene3D" id="1.10.400.10">
    <property type="entry name" value="GI Alpha 1, domain 2-like"/>
    <property type="match status" value="1"/>
</dbReference>
<keyword evidence="9" id="KW-1185">Reference proteome</keyword>
<dbReference type="GO" id="GO:0005525">
    <property type="term" value="F:GTP binding"/>
    <property type="evidence" value="ECO:0007669"/>
    <property type="project" value="UniProtKB-KW"/>
</dbReference>
<evidence type="ECO:0000313" key="8">
    <source>
        <dbReference type="EMBL" id="KAK5637574.1"/>
    </source>
</evidence>
<dbReference type="InterPro" id="IPR001019">
    <property type="entry name" value="Gprotein_alpha_su"/>
</dbReference>
<evidence type="ECO:0000256" key="6">
    <source>
        <dbReference type="PIRSR" id="PIRSR601019-2"/>
    </source>
</evidence>
<dbReference type="EMBL" id="JAWHQM010000141">
    <property type="protein sequence ID" value="KAK5637574.1"/>
    <property type="molecule type" value="Genomic_DNA"/>
</dbReference>
<feature type="compositionally biased region" description="Polar residues" evidence="7">
    <location>
        <begin position="155"/>
        <end position="166"/>
    </location>
</feature>
<dbReference type="GO" id="GO:0046872">
    <property type="term" value="F:metal ion binding"/>
    <property type="evidence" value="ECO:0007669"/>
    <property type="project" value="UniProtKB-KW"/>
</dbReference>
<evidence type="ECO:0000256" key="5">
    <source>
        <dbReference type="PIRSR" id="PIRSR601019-1"/>
    </source>
</evidence>
<dbReference type="GO" id="GO:0001664">
    <property type="term" value="F:G protein-coupled receptor binding"/>
    <property type="evidence" value="ECO:0007669"/>
    <property type="project" value="TreeGrafter"/>
</dbReference>
<organism evidence="8 9">
    <name type="scientific">Xylaria bambusicola</name>
    <dbReference type="NCBI Taxonomy" id="326684"/>
    <lineage>
        <taxon>Eukaryota</taxon>
        <taxon>Fungi</taxon>
        <taxon>Dikarya</taxon>
        <taxon>Ascomycota</taxon>
        <taxon>Pezizomycotina</taxon>
        <taxon>Sordariomycetes</taxon>
        <taxon>Xylariomycetidae</taxon>
        <taxon>Xylariales</taxon>
        <taxon>Xylariaceae</taxon>
        <taxon>Xylaria</taxon>
    </lineage>
</organism>
<feature type="binding site" evidence="5">
    <location>
        <begin position="346"/>
        <end position="352"/>
    </location>
    <ligand>
        <name>GTP</name>
        <dbReference type="ChEBI" id="CHEBI:37565"/>
    </ligand>
</feature>
<gene>
    <name evidence="8" type="ORF">RRF57_013289</name>
</gene>
<dbReference type="SMART" id="SM00275">
    <property type="entry name" value="G_alpha"/>
    <property type="match status" value="1"/>
</dbReference>
<accession>A0AAN7V550</accession>
<dbReference type="PRINTS" id="PR00318">
    <property type="entry name" value="GPROTEINA"/>
</dbReference>
<dbReference type="GO" id="GO:0005737">
    <property type="term" value="C:cytoplasm"/>
    <property type="evidence" value="ECO:0007669"/>
    <property type="project" value="TreeGrafter"/>
</dbReference>
<dbReference type="Proteomes" id="UP001305414">
    <property type="component" value="Unassembled WGS sequence"/>
</dbReference>
<dbReference type="InterPro" id="IPR011025">
    <property type="entry name" value="GproteinA_insert"/>
</dbReference>
<evidence type="ECO:0000256" key="7">
    <source>
        <dbReference type="SAM" id="MobiDB-lite"/>
    </source>
</evidence>
<dbReference type="InterPro" id="IPR027417">
    <property type="entry name" value="P-loop_NTPase"/>
</dbReference>
<keyword evidence="2 5" id="KW-0547">Nucleotide-binding</keyword>
<keyword evidence="6" id="KW-0460">Magnesium</keyword>
<feature type="region of interest" description="Disordered" evidence="7">
    <location>
        <begin position="93"/>
        <end position="180"/>
    </location>
</feature>
<reference evidence="8 9" key="1">
    <citation type="submission" date="2023-10" db="EMBL/GenBank/DDBJ databases">
        <title>Draft genome sequence of Xylaria bambusicola isolate GMP-LS, the root and basal stem rot pathogen of sugarcane in Indonesia.</title>
        <authorList>
            <person name="Selvaraj P."/>
            <person name="Muralishankar V."/>
            <person name="Muruganantham S."/>
            <person name="Sp S."/>
            <person name="Haryani S."/>
            <person name="Lau K.J.X."/>
            <person name="Naqvi N.I."/>
        </authorList>
    </citation>
    <scope>NUCLEOTIDE SEQUENCE [LARGE SCALE GENOMIC DNA]</scope>
    <source>
        <strain evidence="8">GMP-LS</strain>
    </source>
</reference>
<feature type="binding site" evidence="6">
    <location>
        <position position="352"/>
    </location>
    <ligand>
        <name>Mg(2+)</name>
        <dbReference type="ChEBI" id="CHEBI:18420"/>
    </ligand>
</feature>
<protein>
    <recommendedName>
        <fullName evidence="10">G domain-containing protein</fullName>
    </recommendedName>
</protein>
<dbReference type="AlphaFoldDB" id="A0AAN7V550"/>
<proteinExistence type="predicted"/>
<sequence>MLLRLASATWTQQSEVITREESQSILRLAKDCSSSLLGFGDVASFISETTAAISTRFEFDDVLRSTVLYQTAERSHLKQAIQAKRTNIKRISTDNTSRRSTISGTRHAFPRIKLSQPIKENDVLDNQQGNRLNSQSELTVDPSRGNGSGRDKDPPQQNLVNDSKQPTRPPLNKSESSFGHWRRALQRRISSATDIKPYQNQQDGNSQPEGTKVLLLGVSGCGKTTLINALHLFAGTDHITNNGGHYRAMIWQNALDAVGILFKEPLLKQIFHNWHLLYTYPALVPKEARQLASAIVNSRRSVNFQLELKASTDYQFENNAKYYIENIDRLAEQAIHLSAPTHGDVLRTRVTTTGINQTVLEYGGTQYLLHDVGGDSRKLKGWVGAYEHVATIIFPVDIIGYRREVGVGIYVDRMQEQINLWKSVVNNRWFKNASFLVVFTRMDLINKYLKLEETRYSLSKRGVLTTVEDYLGYLEEMFSKLIDWRHITDEPWQVRVRFVRANYNKGR</sequence>
<dbReference type="PROSITE" id="PS51882">
    <property type="entry name" value="G_ALPHA"/>
    <property type="match status" value="1"/>
</dbReference>
<dbReference type="PANTHER" id="PTHR10218:SF302">
    <property type="entry name" value="GUANINE NUCLEOTIDE-BINDING PROTEIN ALPHA-5 SUBUNIT"/>
    <property type="match status" value="1"/>
</dbReference>
<feature type="binding site" evidence="6">
    <location>
        <position position="224"/>
    </location>
    <ligand>
        <name>Mg(2+)</name>
        <dbReference type="ChEBI" id="CHEBI:18420"/>
    </ligand>
</feature>
<dbReference type="Gene3D" id="3.40.50.300">
    <property type="entry name" value="P-loop containing nucleotide triphosphate hydrolases"/>
    <property type="match status" value="1"/>
</dbReference>
<dbReference type="GO" id="GO:0031683">
    <property type="term" value="F:G-protein beta/gamma-subunit complex binding"/>
    <property type="evidence" value="ECO:0007669"/>
    <property type="project" value="InterPro"/>
</dbReference>
<dbReference type="GO" id="GO:0007186">
    <property type="term" value="P:G protein-coupled receptor signaling pathway"/>
    <property type="evidence" value="ECO:0007669"/>
    <property type="project" value="InterPro"/>
</dbReference>